<accession>A0AA39YPH4</accession>
<evidence type="ECO:0000256" key="1">
    <source>
        <dbReference type="SAM" id="MobiDB-lite"/>
    </source>
</evidence>
<proteinExistence type="predicted"/>
<evidence type="ECO:0000313" key="2">
    <source>
        <dbReference type="EMBL" id="KAK0655376.1"/>
    </source>
</evidence>
<organism evidence="2 3">
    <name type="scientific">Cercophora newfieldiana</name>
    <dbReference type="NCBI Taxonomy" id="92897"/>
    <lineage>
        <taxon>Eukaryota</taxon>
        <taxon>Fungi</taxon>
        <taxon>Dikarya</taxon>
        <taxon>Ascomycota</taxon>
        <taxon>Pezizomycotina</taxon>
        <taxon>Sordariomycetes</taxon>
        <taxon>Sordariomycetidae</taxon>
        <taxon>Sordariales</taxon>
        <taxon>Lasiosphaeriaceae</taxon>
        <taxon>Cercophora</taxon>
    </lineage>
</organism>
<gene>
    <name evidence="2" type="ORF">B0T16DRAFT_10148</name>
</gene>
<evidence type="ECO:0000313" key="3">
    <source>
        <dbReference type="Proteomes" id="UP001174936"/>
    </source>
</evidence>
<protein>
    <submittedName>
        <fullName evidence="2">Uncharacterized protein</fullName>
    </submittedName>
</protein>
<reference evidence="2" key="1">
    <citation type="submission" date="2023-06" db="EMBL/GenBank/DDBJ databases">
        <title>Genome-scale phylogeny and comparative genomics of the fungal order Sordariales.</title>
        <authorList>
            <consortium name="Lawrence Berkeley National Laboratory"/>
            <person name="Hensen N."/>
            <person name="Bonometti L."/>
            <person name="Westerberg I."/>
            <person name="Brannstrom I.O."/>
            <person name="Guillou S."/>
            <person name="Cros-Aarteil S."/>
            <person name="Calhoun S."/>
            <person name="Haridas S."/>
            <person name="Kuo A."/>
            <person name="Mondo S."/>
            <person name="Pangilinan J."/>
            <person name="Riley R."/>
            <person name="Labutti K."/>
            <person name="Andreopoulos B."/>
            <person name="Lipzen A."/>
            <person name="Chen C."/>
            <person name="Yanf M."/>
            <person name="Daum C."/>
            <person name="Ng V."/>
            <person name="Clum A."/>
            <person name="Steindorff A."/>
            <person name="Ohm R."/>
            <person name="Martin F."/>
            <person name="Silar P."/>
            <person name="Natvig D."/>
            <person name="Lalanne C."/>
            <person name="Gautier V."/>
            <person name="Ament-Velasquez S.L."/>
            <person name="Kruys A."/>
            <person name="Hutchinson M.I."/>
            <person name="Powell A.J."/>
            <person name="Barry K."/>
            <person name="Miller A.N."/>
            <person name="Grigoriev I.V."/>
            <person name="Debuchy R."/>
            <person name="Gladieux P."/>
            <person name="Thoren M.H."/>
            <person name="Johannesson H."/>
        </authorList>
    </citation>
    <scope>NUCLEOTIDE SEQUENCE</scope>
    <source>
        <strain evidence="2">SMH2532-1</strain>
    </source>
</reference>
<name>A0AA39YPH4_9PEZI</name>
<dbReference type="Proteomes" id="UP001174936">
    <property type="component" value="Unassembled WGS sequence"/>
</dbReference>
<comment type="caution">
    <text evidence="2">The sequence shown here is derived from an EMBL/GenBank/DDBJ whole genome shotgun (WGS) entry which is preliminary data.</text>
</comment>
<feature type="region of interest" description="Disordered" evidence="1">
    <location>
        <begin position="1"/>
        <end position="32"/>
    </location>
</feature>
<dbReference type="EMBL" id="JAULSV010000001">
    <property type="protein sequence ID" value="KAK0655376.1"/>
    <property type="molecule type" value="Genomic_DNA"/>
</dbReference>
<sequence length="238" mass="26629">MQPRRTKRTASTQAKHPPPIQRASTSPPFTNADADALLARQKETRARRAASPGVPILPSGFAHPLTLLAKVPERRRHHLHSETARTHASVFDVIPPSAQRWMLLLASLTEHNTGAAMRHGHGMEWNGSMHACMMLSRPSEKPLRNDVEYHDGSTCRLDNEEGDRQAGSHFHTQQVLRQRLQARWTDPHCRLSQHPISRRRRGLRGMSSSNMMWRAARTGLGLLRSGLVGGVMNAPVVE</sequence>
<dbReference type="AlphaFoldDB" id="A0AA39YPH4"/>
<keyword evidence="3" id="KW-1185">Reference proteome</keyword>